<proteinExistence type="predicted"/>
<dbReference type="EMBL" id="AMBO01000319">
    <property type="protein sequence ID" value="EKD01351.1"/>
    <property type="molecule type" value="Genomic_DNA"/>
</dbReference>
<evidence type="ECO:0000313" key="2">
    <source>
        <dbReference type="EMBL" id="EKD01351.1"/>
    </source>
</evidence>
<reference evidence="2 3" key="1">
    <citation type="journal article" date="2012" name="Eukaryot. Cell">
        <title>Genome sequence of the Trichosporon asahii environmental strain CBS 8904.</title>
        <authorList>
            <person name="Yang R.Y."/>
            <person name="Li H.T."/>
            <person name="Zhu H."/>
            <person name="Zhou G.P."/>
            <person name="Wang M."/>
            <person name="Wang L."/>
        </authorList>
    </citation>
    <scope>NUCLEOTIDE SEQUENCE [LARGE SCALE GENOMIC DNA]</scope>
    <source>
        <strain evidence="2 3">CBS 8904</strain>
    </source>
</reference>
<dbReference type="OrthoDB" id="2595676at2759"/>
<evidence type="ECO:0000256" key="1">
    <source>
        <dbReference type="SAM" id="MobiDB-lite"/>
    </source>
</evidence>
<dbReference type="InParanoid" id="K1VKR4"/>
<dbReference type="HOGENOM" id="CLU_1696753_0_0_1"/>
<gene>
    <name evidence="2" type="ORF">A1Q2_04339</name>
</gene>
<dbReference type="Proteomes" id="UP000006757">
    <property type="component" value="Unassembled WGS sequence"/>
</dbReference>
<dbReference type="AlphaFoldDB" id="K1VKR4"/>
<organism evidence="2 3">
    <name type="scientific">Trichosporon asahii var. asahii (strain CBS 8904)</name>
    <name type="common">Yeast</name>
    <dbReference type="NCBI Taxonomy" id="1220162"/>
    <lineage>
        <taxon>Eukaryota</taxon>
        <taxon>Fungi</taxon>
        <taxon>Dikarya</taxon>
        <taxon>Basidiomycota</taxon>
        <taxon>Agaricomycotina</taxon>
        <taxon>Tremellomycetes</taxon>
        <taxon>Trichosporonales</taxon>
        <taxon>Trichosporonaceae</taxon>
        <taxon>Trichosporon</taxon>
    </lineage>
</organism>
<comment type="caution">
    <text evidence="2">The sequence shown here is derived from an EMBL/GenBank/DDBJ whole genome shotgun (WGS) entry which is preliminary data.</text>
</comment>
<accession>K1VKR4</accession>
<protein>
    <submittedName>
        <fullName evidence="2">Uncharacterized protein</fullName>
    </submittedName>
</protein>
<evidence type="ECO:0000313" key="3">
    <source>
        <dbReference type="Proteomes" id="UP000006757"/>
    </source>
</evidence>
<name>K1VKR4_TRIAC</name>
<sequence length="167" mass="18237">MPPLISPVDLGIMFVQSSMLRARNGAFKALRPAATRSIHSSMYRLLDSSKRVNDGGPEDIPHHGINVDKSIRMDHTPNGVTVPSVADHKRQQQIVHRGIFELFRAFWLGIMQTRLGRLENVGSVTSVTLLGRVPGLSSVPIVSPGGVRRSEHDGGAKRYAAPPTSDR</sequence>
<keyword evidence="3" id="KW-1185">Reference proteome</keyword>
<feature type="region of interest" description="Disordered" evidence="1">
    <location>
        <begin position="141"/>
        <end position="167"/>
    </location>
</feature>